<dbReference type="EMBL" id="JASSZA010000005">
    <property type="protein sequence ID" value="KAK2112412.1"/>
    <property type="molecule type" value="Genomic_DNA"/>
</dbReference>
<keyword evidence="3" id="KW-1185">Reference proteome</keyword>
<reference evidence="2 3" key="1">
    <citation type="submission" date="2023-05" db="EMBL/GenBank/DDBJ databases">
        <title>B98-5 Cell Line De Novo Hybrid Assembly: An Optical Mapping Approach.</title>
        <authorList>
            <person name="Kananen K."/>
            <person name="Auerbach J.A."/>
            <person name="Kautto E."/>
            <person name="Blachly J.S."/>
        </authorList>
    </citation>
    <scope>NUCLEOTIDE SEQUENCE [LARGE SCALE GENOMIC DNA]</scope>
    <source>
        <strain evidence="2">B95-8</strain>
        <tissue evidence="2">Cell line</tissue>
    </source>
</reference>
<organism evidence="2 3">
    <name type="scientific">Saguinus oedipus</name>
    <name type="common">Cotton-top tamarin</name>
    <name type="synonym">Oedipomidas oedipus</name>
    <dbReference type="NCBI Taxonomy" id="9490"/>
    <lineage>
        <taxon>Eukaryota</taxon>
        <taxon>Metazoa</taxon>
        <taxon>Chordata</taxon>
        <taxon>Craniata</taxon>
        <taxon>Vertebrata</taxon>
        <taxon>Euteleostomi</taxon>
        <taxon>Mammalia</taxon>
        <taxon>Eutheria</taxon>
        <taxon>Euarchontoglires</taxon>
        <taxon>Primates</taxon>
        <taxon>Haplorrhini</taxon>
        <taxon>Platyrrhini</taxon>
        <taxon>Cebidae</taxon>
        <taxon>Callitrichinae</taxon>
        <taxon>Saguinus</taxon>
    </lineage>
</organism>
<proteinExistence type="predicted"/>
<feature type="compositionally biased region" description="Low complexity" evidence="1">
    <location>
        <begin position="74"/>
        <end position="84"/>
    </location>
</feature>
<comment type="caution">
    <text evidence="2">The sequence shown here is derived from an EMBL/GenBank/DDBJ whole genome shotgun (WGS) entry which is preliminary data.</text>
</comment>
<evidence type="ECO:0000313" key="2">
    <source>
        <dbReference type="EMBL" id="KAK2112412.1"/>
    </source>
</evidence>
<gene>
    <name evidence="2" type="ORF">P7K49_012159</name>
</gene>
<protein>
    <submittedName>
        <fullName evidence="2">Uncharacterized protein</fullName>
    </submittedName>
</protein>
<name>A0ABQ9VSQ6_SAGOE</name>
<sequence>MSEATSLRACCLQPSSTGASWQESQGSTERASAGGGGGQTQALPCPACLASDRSPAQTDETQHIQPHLPPFFPQPHLHSSSSLPAPVGDPYPYALVGTPPADPRAPVGTPTLCTCGHPHPCVPVGTPSADPAAPVGTPPLCTCGYPTCRSSSTCGHPNPVHLWAPQLQIQQHLQAPQPCAPVGTPPVDPGALVGTPTLVYLWVPHLQTLEHLWAPPPLCTCGHPTCRPDSMCGHPPCLPTTCLLKVCTGALCPIQLSSSLHQPPGHAIFLPNLDSICLLQNVSEGRGMVLDSCPLHVQGDNWEESGHGRP</sequence>
<feature type="compositionally biased region" description="Polar residues" evidence="1">
    <location>
        <begin position="13"/>
        <end position="30"/>
    </location>
</feature>
<dbReference type="Proteomes" id="UP001266305">
    <property type="component" value="Unassembled WGS sequence"/>
</dbReference>
<feature type="region of interest" description="Disordered" evidence="1">
    <location>
        <begin position="1"/>
        <end position="85"/>
    </location>
</feature>
<evidence type="ECO:0000256" key="1">
    <source>
        <dbReference type="SAM" id="MobiDB-lite"/>
    </source>
</evidence>
<evidence type="ECO:0000313" key="3">
    <source>
        <dbReference type="Proteomes" id="UP001266305"/>
    </source>
</evidence>
<accession>A0ABQ9VSQ6</accession>